<dbReference type="AlphaFoldDB" id="A0A9K3DBZ1"/>
<accession>A0A9K3DBZ1</accession>
<organism evidence="1 2">
    <name type="scientific">Kipferlia bialata</name>
    <dbReference type="NCBI Taxonomy" id="797122"/>
    <lineage>
        <taxon>Eukaryota</taxon>
        <taxon>Metamonada</taxon>
        <taxon>Carpediemonas-like organisms</taxon>
        <taxon>Kipferlia</taxon>
    </lineage>
</organism>
<name>A0A9K3DBZ1_9EUKA</name>
<dbReference type="EMBL" id="BDIP01008791">
    <property type="protein sequence ID" value="GIQ92017.1"/>
    <property type="molecule type" value="Genomic_DNA"/>
</dbReference>
<evidence type="ECO:0000313" key="1">
    <source>
        <dbReference type="EMBL" id="GIQ92017.1"/>
    </source>
</evidence>
<reference evidence="1 2" key="1">
    <citation type="journal article" date="2018" name="PLoS ONE">
        <title>The draft genome of Kipferlia bialata reveals reductive genome evolution in fornicate parasites.</title>
        <authorList>
            <person name="Tanifuji G."/>
            <person name="Takabayashi S."/>
            <person name="Kume K."/>
            <person name="Takagi M."/>
            <person name="Nakayama T."/>
            <person name="Kamikawa R."/>
            <person name="Inagaki Y."/>
            <person name="Hashimoto T."/>
        </authorList>
    </citation>
    <scope>NUCLEOTIDE SEQUENCE [LARGE SCALE GENOMIC DNA]</scope>
    <source>
        <strain evidence="1">NY0173</strain>
    </source>
</reference>
<feature type="non-terminal residue" evidence="1">
    <location>
        <position position="1"/>
    </location>
</feature>
<dbReference type="InterPro" id="IPR011047">
    <property type="entry name" value="Quinoprotein_ADH-like_sf"/>
</dbReference>
<evidence type="ECO:0000313" key="2">
    <source>
        <dbReference type="Proteomes" id="UP000265618"/>
    </source>
</evidence>
<gene>
    <name evidence="1" type="ORF">KIPB_015541</name>
</gene>
<comment type="caution">
    <text evidence="1">The sequence shown here is derived from an EMBL/GenBank/DDBJ whole genome shotgun (WGS) entry which is preliminary data.</text>
</comment>
<sequence length="42" mass="4794">CSDGAVRAYDVETNERLWELMDADRRAVTRITVSPSLSYFVT</sequence>
<proteinExistence type="predicted"/>
<dbReference type="SUPFAM" id="SSF50998">
    <property type="entry name" value="Quinoprotein alcohol dehydrogenase-like"/>
    <property type="match status" value="1"/>
</dbReference>
<dbReference type="Proteomes" id="UP000265618">
    <property type="component" value="Unassembled WGS sequence"/>
</dbReference>
<keyword evidence="2" id="KW-1185">Reference proteome</keyword>
<feature type="non-terminal residue" evidence="1">
    <location>
        <position position="42"/>
    </location>
</feature>
<protein>
    <submittedName>
        <fullName evidence="1">Uncharacterized protein</fullName>
    </submittedName>
</protein>